<feature type="compositionally biased region" description="Low complexity" evidence="1">
    <location>
        <begin position="50"/>
        <end position="63"/>
    </location>
</feature>
<gene>
    <name evidence="2" type="ORF">WMSIL1_LOCUS2597</name>
</gene>
<dbReference type="EMBL" id="CABIJS010000069">
    <property type="protein sequence ID" value="VUZ41834.1"/>
    <property type="molecule type" value="Genomic_DNA"/>
</dbReference>
<reference evidence="2 3" key="1">
    <citation type="submission" date="2019-07" db="EMBL/GenBank/DDBJ databases">
        <authorList>
            <person name="Jastrzebski P J."/>
            <person name="Paukszto L."/>
            <person name="Jastrzebski P J."/>
        </authorList>
    </citation>
    <scope>NUCLEOTIDE SEQUENCE [LARGE SCALE GENOMIC DNA]</scope>
    <source>
        <strain evidence="2 3">WMS-il1</strain>
    </source>
</reference>
<keyword evidence="3" id="KW-1185">Reference proteome</keyword>
<protein>
    <submittedName>
        <fullName evidence="2">Uncharacterized protein</fullName>
    </submittedName>
</protein>
<sequence length="86" mass="9374">MSIEAMTTSVKRSLLYESRSETTAARIQSLTNDDEMVAPTGVDNGERDSSTSPTATTITTSTSHGDLEERLRGSAQMAQRFSKMEL</sequence>
<proteinExistence type="predicted"/>
<organism evidence="2 3">
    <name type="scientific">Hymenolepis diminuta</name>
    <name type="common">Rat tapeworm</name>
    <dbReference type="NCBI Taxonomy" id="6216"/>
    <lineage>
        <taxon>Eukaryota</taxon>
        <taxon>Metazoa</taxon>
        <taxon>Spiralia</taxon>
        <taxon>Lophotrochozoa</taxon>
        <taxon>Platyhelminthes</taxon>
        <taxon>Cestoda</taxon>
        <taxon>Eucestoda</taxon>
        <taxon>Cyclophyllidea</taxon>
        <taxon>Hymenolepididae</taxon>
        <taxon>Hymenolepis</taxon>
    </lineage>
</organism>
<dbReference type="AlphaFoldDB" id="A0A564Y5Q6"/>
<name>A0A564Y5Q6_HYMDI</name>
<evidence type="ECO:0000313" key="3">
    <source>
        <dbReference type="Proteomes" id="UP000321570"/>
    </source>
</evidence>
<feature type="region of interest" description="Disordered" evidence="1">
    <location>
        <begin position="32"/>
        <end position="69"/>
    </location>
</feature>
<evidence type="ECO:0000313" key="2">
    <source>
        <dbReference type="EMBL" id="VUZ41834.1"/>
    </source>
</evidence>
<evidence type="ECO:0000256" key="1">
    <source>
        <dbReference type="SAM" id="MobiDB-lite"/>
    </source>
</evidence>
<dbReference type="Proteomes" id="UP000321570">
    <property type="component" value="Unassembled WGS sequence"/>
</dbReference>
<accession>A0A564Y5Q6</accession>